<evidence type="ECO:0000256" key="4">
    <source>
        <dbReference type="ARBA" id="ARBA00022443"/>
    </source>
</evidence>
<dbReference type="PANTHER" id="PTHR15706:SF26">
    <property type="entry name" value="SH3 AND PX DOMAIN-CONTAINING PROTEIN 2B"/>
    <property type="match status" value="1"/>
</dbReference>
<feature type="domain" description="PX" evidence="12">
    <location>
        <begin position="4"/>
        <end position="128"/>
    </location>
</feature>
<dbReference type="PROSITE" id="PS50195">
    <property type="entry name" value="PX"/>
    <property type="match status" value="1"/>
</dbReference>
<dbReference type="InterPro" id="IPR036028">
    <property type="entry name" value="SH3-like_dom_sf"/>
</dbReference>
<keyword evidence="9" id="KW-0966">Cell projection</keyword>
<dbReference type="FunFam" id="2.30.30.40:FF:000082">
    <property type="entry name" value="SH3 and PX domain-containing protein 2B"/>
    <property type="match status" value="1"/>
</dbReference>
<dbReference type="SMART" id="SM00326">
    <property type="entry name" value="SH3"/>
    <property type="match status" value="1"/>
</dbReference>
<keyword evidence="8" id="KW-0965">Cell junction</keyword>
<dbReference type="CDD" id="cd06888">
    <property type="entry name" value="PX_FISH"/>
    <property type="match status" value="1"/>
</dbReference>
<dbReference type="Pfam" id="PF00787">
    <property type="entry name" value="PX"/>
    <property type="match status" value="1"/>
</dbReference>
<dbReference type="SUPFAM" id="SSF64268">
    <property type="entry name" value="PX domain"/>
    <property type="match status" value="1"/>
</dbReference>
<dbReference type="SUPFAM" id="SSF50044">
    <property type="entry name" value="SH3-domain"/>
    <property type="match status" value="1"/>
</dbReference>
<evidence type="ECO:0000259" key="12">
    <source>
        <dbReference type="PROSITE" id="PS50195"/>
    </source>
</evidence>
<proteinExistence type="inferred from homology"/>
<dbReference type="InterPro" id="IPR051228">
    <property type="entry name" value="NADPH_Oxidase/PX-Domain"/>
</dbReference>
<dbReference type="GO" id="GO:0005737">
    <property type="term" value="C:cytoplasm"/>
    <property type="evidence" value="ECO:0007669"/>
    <property type="project" value="UniProtKB-SubCell"/>
</dbReference>
<evidence type="ECO:0000256" key="6">
    <source>
        <dbReference type="ARBA" id="ARBA00022553"/>
    </source>
</evidence>
<evidence type="ECO:0000256" key="1">
    <source>
        <dbReference type="ARBA" id="ARBA00004188"/>
    </source>
</evidence>
<comment type="subcellular location">
    <subcellularLocation>
        <location evidence="1">Cell projection</location>
        <location evidence="1">Podosome</location>
    </subcellularLocation>
    <subcellularLocation>
        <location evidence="2">Cytoplasm</location>
    </subcellularLocation>
</comment>
<keyword evidence="14" id="KW-1185">Reference proteome</keyword>
<dbReference type="STRING" id="59729.ENSTGUP00000032946"/>
<evidence type="ECO:0000256" key="5">
    <source>
        <dbReference type="ARBA" id="ARBA00022490"/>
    </source>
</evidence>
<keyword evidence="6" id="KW-0597">Phosphoprotein</keyword>
<dbReference type="Ensembl" id="ENSTGUT00000000304.2">
    <property type="protein sequence ID" value="ENSTGUP00000000299.2"/>
    <property type="gene ID" value="ENSTGUG00000022640.1"/>
</dbReference>
<dbReference type="GO" id="GO:0035091">
    <property type="term" value="F:phosphatidylinositol binding"/>
    <property type="evidence" value="ECO:0007669"/>
    <property type="project" value="InterPro"/>
</dbReference>
<dbReference type="InterPro" id="IPR035477">
    <property type="entry name" value="SH3PXD2B_SH3_1"/>
</dbReference>
<dbReference type="InterPro" id="IPR001683">
    <property type="entry name" value="PX_dom"/>
</dbReference>
<dbReference type="AlphaFoldDB" id="H0YPU9"/>
<dbReference type="Proteomes" id="UP000007754">
    <property type="component" value="Chromosome 13"/>
</dbReference>
<dbReference type="PANTHER" id="PTHR15706">
    <property type="entry name" value="SH3 MULTIPLE DOMAIN"/>
    <property type="match status" value="1"/>
</dbReference>
<dbReference type="InterPro" id="IPR036871">
    <property type="entry name" value="PX_dom_sf"/>
</dbReference>
<dbReference type="Gene3D" id="2.30.30.40">
    <property type="entry name" value="SH3 Domains"/>
    <property type="match status" value="1"/>
</dbReference>
<name>H0YPU9_TAEGU</name>
<keyword evidence="5" id="KW-0963">Cytoplasm</keyword>
<evidence type="ECO:0000259" key="11">
    <source>
        <dbReference type="PROSITE" id="PS50002"/>
    </source>
</evidence>
<evidence type="ECO:0000313" key="13">
    <source>
        <dbReference type="Ensembl" id="ENSTGUP00000000299.2"/>
    </source>
</evidence>
<dbReference type="FunFam" id="3.30.1520.10:FF:000005">
    <property type="entry name" value="SH3 and PX domain-containing protein 2B"/>
    <property type="match status" value="1"/>
</dbReference>
<dbReference type="Pfam" id="PF00018">
    <property type="entry name" value="SH3_1"/>
    <property type="match status" value="1"/>
</dbReference>
<protein>
    <submittedName>
        <fullName evidence="13">SH3 and PX domains 2B</fullName>
    </submittedName>
</protein>
<reference evidence="13" key="2">
    <citation type="submission" date="2025-08" db="UniProtKB">
        <authorList>
            <consortium name="Ensembl"/>
        </authorList>
    </citation>
    <scope>IDENTIFICATION</scope>
</reference>
<reference evidence="13" key="3">
    <citation type="submission" date="2025-09" db="UniProtKB">
        <authorList>
            <consortium name="Ensembl"/>
        </authorList>
    </citation>
    <scope>IDENTIFICATION</scope>
</reference>
<dbReference type="SMART" id="SM00312">
    <property type="entry name" value="PX"/>
    <property type="match status" value="1"/>
</dbReference>
<dbReference type="GO" id="GO:0016176">
    <property type="term" value="F:superoxide-generating NADPH oxidase activator activity"/>
    <property type="evidence" value="ECO:0007669"/>
    <property type="project" value="TreeGrafter"/>
</dbReference>
<organism evidence="13 14">
    <name type="scientific">Taeniopygia guttata</name>
    <name type="common">Zebra finch</name>
    <name type="synonym">Poephila guttata</name>
    <dbReference type="NCBI Taxonomy" id="59729"/>
    <lineage>
        <taxon>Eukaryota</taxon>
        <taxon>Metazoa</taxon>
        <taxon>Chordata</taxon>
        <taxon>Craniata</taxon>
        <taxon>Vertebrata</taxon>
        <taxon>Euteleostomi</taxon>
        <taxon>Archelosauria</taxon>
        <taxon>Archosauria</taxon>
        <taxon>Dinosauria</taxon>
        <taxon>Saurischia</taxon>
        <taxon>Theropoda</taxon>
        <taxon>Coelurosauria</taxon>
        <taxon>Aves</taxon>
        <taxon>Neognathae</taxon>
        <taxon>Neoaves</taxon>
        <taxon>Telluraves</taxon>
        <taxon>Australaves</taxon>
        <taxon>Passeriformes</taxon>
        <taxon>Passeroidea</taxon>
        <taxon>Estrildidae</taxon>
        <taxon>Estrildinae</taxon>
        <taxon>Taeniopygia</taxon>
    </lineage>
</organism>
<evidence type="ECO:0000256" key="8">
    <source>
        <dbReference type="ARBA" id="ARBA00022949"/>
    </source>
</evidence>
<dbReference type="CDD" id="cd12075">
    <property type="entry name" value="SH3_Tks4_1"/>
    <property type="match status" value="1"/>
</dbReference>
<evidence type="ECO:0000313" key="14">
    <source>
        <dbReference type="Proteomes" id="UP000007754"/>
    </source>
</evidence>
<dbReference type="GO" id="GO:0042554">
    <property type="term" value="P:superoxide anion generation"/>
    <property type="evidence" value="ECO:0007669"/>
    <property type="project" value="TreeGrafter"/>
</dbReference>
<keyword evidence="7" id="KW-0677">Repeat</keyword>
<dbReference type="GeneTree" id="ENSGT00940000158396"/>
<dbReference type="HOGENOM" id="CLU_013051_1_0_1"/>
<evidence type="ECO:0000256" key="2">
    <source>
        <dbReference type="ARBA" id="ARBA00004496"/>
    </source>
</evidence>
<gene>
    <name evidence="13" type="primary">SH3PXD2B</name>
</gene>
<dbReference type="PROSITE" id="PS50002">
    <property type="entry name" value="SH3"/>
    <property type="match status" value="1"/>
</dbReference>
<reference evidence="13 14" key="1">
    <citation type="journal article" date="2010" name="Nature">
        <title>The genome of a songbird.</title>
        <authorList>
            <person name="Warren W.C."/>
            <person name="Clayton D.F."/>
            <person name="Ellegren H."/>
            <person name="Arnold A.P."/>
            <person name="Hillier L.W."/>
            <person name="Kunstner A."/>
            <person name="Searle S."/>
            <person name="White S."/>
            <person name="Vilella A.J."/>
            <person name="Fairley S."/>
            <person name="Heger A."/>
            <person name="Kong L."/>
            <person name="Ponting C.P."/>
            <person name="Jarvis E.D."/>
            <person name="Mello C.V."/>
            <person name="Minx P."/>
            <person name="Lovell P."/>
            <person name="Velho T.A."/>
            <person name="Ferris M."/>
            <person name="Balakrishnan C.N."/>
            <person name="Sinha S."/>
            <person name="Blatti C."/>
            <person name="London S.E."/>
            <person name="Li Y."/>
            <person name="Lin Y.C."/>
            <person name="George J."/>
            <person name="Sweedler J."/>
            <person name="Southey B."/>
            <person name="Gunaratne P."/>
            <person name="Watson M."/>
            <person name="Nam K."/>
            <person name="Backstrom N."/>
            <person name="Smeds L."/>
            <person name="Nabholz B."/>
            <person name="Itoh Y."/>
            <person name="Whitney O."/>
            <person name="Pfenning A.R."/>
            <person name="Howard J."/>
            <person name="Volker M."/>
            <person name="Skinner B.M."/>
            <person name="Griffin D.K."/>
            <person name="Ye L."/>
            <person name="McLaren W.M."/>
            <person name="Flicek P."/>
            <person name="Quesada V."/>
            <person name="Velasco G."/>
            <person name="Lopez-Otin C."/>
            <person name="Puente X.S."/>
            <person name="Olender T."/>
            <person name="Lancet D."/>
            <person name="Smit A.F."/>
            <person name="Hubley R."/>
            <person name="Konkel M.K."/>
            <person name="Walker J.A."/>
            <person name="Batzer M.A."/>
            <person name="Gu W."/>
            <person name="Pollock D.D."/>
            <person name="Chen L."/>
            <person name="Cheng Z."/>
            <person name="Eichler E.E."/>
            <person name="Stapley J."/>
            <person name="Slate J."/>
            <person name="Ekblom R."/>
            <person name="Birkhead T."/>
            <person name="Burke T."/>
            <person name="Burt D."/>
            <person name="Scharff C."/>
            <person name="Adam I."/>
            <person name="Richard H."/>
            <person name="Sultan M."/>
            <person name="Soldatov A."/>
            <person name="Lehrach H."/>
            <person name="Edwards S.V."/>
            <person name="Yang S.P."/>
            <person name="Li X."/>
            <person name="Graves T."/>
            <person name="Fulton L."/>
            <person name="Nelson J."/>
            <person name="Chinwalla A."/>
            <person name="Hou S."/>
            <person name="Mardis E.R."/>
            <person name="Wilson R.K."/>
        </authorList>
    </citation>
    <scope>NUCLEOTIDE SEQUENCE [LARGE SCALE GENOMIC DNA]</scope>
</reference>
<comment type="similarity">
    <text evidence="3">Belongs to the SH3PXD2 family.</text>
</comment>
<accession>H0YPU9</accession>
<evidence type="ECO:0000256" key="3">
    <source>
        <dbReference type="ARBA" id="ARBA00009628"/>
    </source>
</evidence>
<sequence length="435" mass="48867">MPRRSIAEVKVLDVQKRRIPNKHYVYIIKVTWSNGATEVIYRRYSKFFDLQMQMLDKFPMEGGQKDPKQRIIPFLPGKILFRRSHIRDVAVKRLIPIDEYCKALIQLPPYISQCEEVLQFFETRPDDLTPPKEEPIGKKRSGADCASAEPLVLEQYVVVADYQKQESSEISLCVGQVVDIIEKNESGWWFVSTLEEQGWVPATCLEAQDGVQDEFSMQPDEAQGDVLPVLPALEEEQSPGPWTMHVTLQSKEHTVGKARFQPALGTNPTCPWMTRPSQCSLCPRQSSSWLSPSSGQLEMRGLSLGRAPGEQSLCPTLCQPCSATSLRPLLSFSCFPTVLFPVPWRYWSLPRHLGRRRTLGDLYTPGWGQGGAHRDFSAGSVLCLEPRVHVGLWCMCQPQSLPPLLLSLPSCAHPSPLSALPSHVLLGLRTAVFAF</sequence>
<dbReference type="InterPro" id="IPR001452">
    <property type="entry name" value="SH3_domain"/>
</dbReference>
<dbReference type="GO" id="GO:0002102">
    <property type="term" value="C:podosome"/>
    <property type="evidence" value="ECO:0007669"/>
    <property type="project" value="UniProtKB-SubCell"/>
</dbReference>
<evidence type="ECO:0000256" key="9">
    <source>
        <dbReference type="ARBA" id="ARBA00023273"/>
    </source>
</evidence>
<evidence type="ECO:0000256" key="10">
    <source>
        <dbReference type="PROSITE-ProRule" id="PRU00192"/>
    </source>
</evidence>
<dbReference type="Gene3D" id="3.30.1520.10">
    <property type="entry name" value="Phox-like domain"/>
    <property type="match status" value="1"/>
</dbReference>
<evidence type="ECO:0000256" key="7">
    <source>
        <dbReference type="ARBA" id="ARBA00022737"/>
    </source>
</evidence>
<dbReference type="InterPro" id="IPR037961">
    <property type="entry name" value="SH3PXD2_PX"/>
</dbReference>
<keyword evidence="4 10" id="KW-0728">SH3 domain</keyword>
<feature type="domain" description="SH3" evidence="11">
    <location>
        <begin position="151"/>
        <end position="210"/>
    </location>
</feature>